<feature type="transmembrane region" description="Helical" evidence="6">
    <location>
        <begin position="414"/>
        <end position="434"/>
    </location>
</feature>
<feature type="transmembrane region" description="Helical" evidence="6">
    <location>
        <begin position="446"/>
        <end position="468"/>
    </location>
</feature>
<feature type="transmembrane region" description="Helical" evidence="6">
    <location>
        <begin position="55"/>
        <end position="81"/>
    </location>
</feature>
<name>A0AAX6M9C7_9PEZI</name>
<accession>A0AAX6M9C7</accession>
<keyword evidence="3 6" id="KW-1133">Transmembrane helix</keyword>
<proteinExistence type="predicted"/>
<dbReference type="PANTHER" id="PTHR23501:SF198">
    <property type="entry name" value="AZOLE RESISTANCE PROTEIN 1-RELATED"/>
    <property type="match status" value="1"/>
</dbReference>
<evidence type="ECO:0000313" key="8">
    <source>
        <dbReference type="EMBL" id="KAK6949288.1"/>
    </source>
</evidence>
<gene>
    <name evidence="8" type="ORF">Daesc_009362</name>
</gene>
<feature type="transmembrane region" description="Helical" evidence="6">
    <location>
        <begin position="321"/>
        <end position="341"/>
    </location>
</feature>
<dbReference type="EMBL" id="JBANMG010000009">
    <property type="protein sequence ID" value="KAK6949288.1"/>
    <property type="molecule type" value="Genomic_DNA"/>
</dbReference>
<feature type="transmembrane region" description="Helical" evidence="6">
    <location>
        <begin position="361"/>
        <end position="382"/>
    </location>
</feature>
<keyword evidence="2 6" id="KW-0812">Transmembrane</keyword>
<comment type="subcellular location">
    <subcellularLocation>
        <location evidence="1">Membrane</location>
        <topology evidence="1">Multi-pass membrane protein</topology>
    </subcellularLocation>
</comment>
<feature type="compositionally biased region" description="Basic and acidic residues" evidence="5">
    <location>
        <begin position="27"/>
        <end position="44"/>
    </location>
</feature>
<dbReference type="Pfam" id="PF07690">
    <property type="entry name" value="MFS_1"/>
    <property type="match status" value="1"/>
</dbReference>
<evidence type="ECO:0000313" key="9">
    <source>
        <dbReference type="Proteomes" id="UP001369815"/>
    </source>
</evidence>
<feature type="domain" description="Major facilitator superfamily (MFS) profile" evidence="7">
    <location>
        <begin position="58"/>
        <end position="547"/>
    </location>
</feature>
<evidence type="ECO:0000256" key="1">
    <source>
        <dbReference type="ARBA" id="ARBA00004141"/>
    </source>
</evidence>
<keyword evidence="4 6" id="KW-0472">Membrane</keyword>
<evidence type="ECO:0000256" key="5">
    <source>
        <dbReference type="SAM" id="MobiDB-lite"/>
    </source>
</evidence>
<feature type="transmembrane region" description="Helical" evidence="6">
    <location>
        <begin position="180"/>
        <end position="199"/>
    </location>
</feature>
<sequence>MTDSEKAQVKTASSQDISVQQDAEPEAEPKPDPDSKQYSEENTIDPRNEVKGARLVPIFTAVCMFTFLVGLDLNMIATAIPVITDHYNSITDVGWYGSSFMLALCSAQPLAGKTYTLFHKKLVYLVYVGILEVGSLVCALAPTSKALIVGRAIAGLGASGIFAGGFVVVTTIIPLRRRAIYTGTMSSTFAIASIIGPIIGGALTEHATWRWCFYINLPIGGFAALLFIPFFHIHSDASEKQDLRTKLKGLDGLGFSLFAGSTTMLLLALQWGGVTYAWDSSVIIGLFVGYGLAFVIFIAWQIYMKDHALIPPRLFTVHRNVWLICASSFFVNGPFQVIIYWLPIWFQAVLGASPTQSGVNYFPTVIADAVAAFVGAGVIVQAVGWWNPFLLLAEALVCIGGGLLSTIYPEISSGHWIGYQILAGFGFSLAGNLAHLGMQATLPMELVPLGATTLLTVISTSCAIFTAIGQTIFQKRLMVNLSTAVSPETVQDIISAGATNIDSVVDPAVLSTVIREYGKSVTQVFYVPAGAPVISFVLVAFTKWISTKKSNPTVAEDGDSGK</sequence>
<keyword evidence="9" id="KW-1185">Reference proteome</keyword>
<reference evidence="8 9" key="1">
    <citation type="journal article" date="2024" name="Front Chem Biol">
        <title>Unveiling the potential of Daldinia eschscholtzii MFLUCC 19-0629 through bioactivity and bioinformatics studies for enhanced sustainable agriculture production.</title>
        <authorList>
            <person name="Brooks S."/>
            <person name="Weaver J.A."/>
            <person name="Klomchit A."/>
            <person name="Alharthi S.A."/>
            <person name="Onlamun T."/>
            <person name="Nurani R."/>
            <person name="Vong T.K."/>
            <person name="Alberti F."/>
            <person name="Greco C."/>
        </authorList>
    </citation>
    <scope>NUCLEOTIDE SEQUENCE [LARGE SCALE GENOMIC DNA]</scope>
    <source>
        <strain evidence="8">MFLUCC 19-0629</strain>
    </source>
</reference>
<feature type="transmembrane region" description="Helical" evidence="6">
    <location>
        <begin position="148"/>
        <end position="173"/>
    </location>
</feature>
<dbReference type="Gene3D" id="1.20.1250.20">
    <property type="entry name" value="MFS general substrate transporter like domains"/>
    <property type="match status" value="1"/>
</dbReference>
<feature type="compositionally biased region" description="Polar residues" evidence="5">
    <location>
        <begin position="10"/>
        <end position="21"/>
    </location>
</feature>
<dbReference type="InterPro" id="IPR011701">
    <property type="entry name" value="MFS"/>
</dbReference>
<comment type="caution">
    <text evidence="8">The sequence shown here is derived from an EMBL/GenBank/DDBJ whole genome shotgun (WGS) entry which is preliminary data.</text>
</comment>
<dbReference type="Gene3D" id="1.20.1720.10">
    <property type="entry name" value="Multidrug resistance protein D"/>
    <property type="match status" value="1"/>
</dbReference>
<feature type="transmembrane region" description="Helical" evidence="6">
    <location>
        <begin position="211"/>
        <end position="231"/>
    </location>
</feature>
<evidence type="ECO:0000256" key="2">
    <source>
        <dbReference type="ARBA" id="ARBA00022692"/>
    </source>
</evidence>
<feature type="transmembrane region" description="Helical" evidence="6">
    <location>
        <begin position="252"/>
        <end position="274"/>
    </location>
</feature>
<dbReference type="Proteomes" id="UP001369815">
    <property type="component" value="Unassembled WGS sequence"/>
</dbReference>
<evidence type="ECO:0000259" key="7">
    <source>
        <dbReference type="PROSITE" id="PS50850"/>
    </source>
</evidence>
<evidence type="ECO:0000256" key="4">
    <source>
        <dbReference type="ARBA" id="ARBA00023136"/>
    </source>
</evidence>
<protein>
    <recommendedName>
        <fullName evidence="7">Major facilitator superfamily (MFS) profile domain-containing protein</fullName>
    </recommendedName>
</protein>
<evidence type="ECO:0000256" key="6">
    <source>
        <dbReference type="SAM" id="Phobius"/>
    </source>
</evidence>
<organism evidence="8 9">
    <name type="scientific">Daldinia eschscholtzii</name>
    <dbReference type="NCBI Taxonomy" id="292717"/>
    <lineage>
        <taxon>Eukaryota</taxon>
        <taxon>Fungi</taxon>
        <taxon>Dikarya</taxon>
        <taxon>Ascomycota</taxon>
        <taxon>Pezizomycotina</taxon>
        <taxon>Sordariomycetes</taxon>
        <taxon>Xylariomycetidae</taxon>
        <taxon>Xylariales</taxon>
        <taxon>Hypoxylaceae</taxon>
        <taxon>Daldinia</taxon>
    </lineage>
</organism>
<dbReference type="InterPro" id="IPR020846">
    <property type="entry name" value="MFS_dom"/>
</dbReference>
<dbReference type="InterPro" id="IPR036259">
    <property type="entry name" value="MFS_trans_sf"/>
</dbReference>
<dbReference type="GO" id="GO:0005886">
    <property type="term" value="C:plasma membrane"/>
    <property type="evidence" value="ECO:0007669"/>
    <property type="project" value="TreeGrafter"/>
</dbReference>
<feature type="transmembrane region" description="Helical" evidence="6">
    <location>
        <begin position="524"/>
        <end position="541"/>
    </location>
</feature>
<feature type="transmembrane region" description="Helical" evidence="6">
    <location>
        <begin position="122"/>
        <end position="142"/>
    </location>
</feature>
<dbReference type="PROSITE" id="PS50850">
    <property type="entry name" value="MFS"/>
    <property type="match status" value="1"/>
</dbReference>
<feature type="region of interest" description="Disordered" evidence="5">
    <location>
        <begin position="1"/>
        <end position="44"/>
    </location>
</feature>
<dbReference type="AlphaFoldDB" id="A0AAX6M9C7"/>
<dbReference type="PANTHER" id="PTHR23501">
    <property type="entry name" value="MAJOR FACILITATOR SUPERFAMILY"/>
    <property type="match status" value="1"/>
</dbReference>
<feature type="transmembrane region" description="Helical" evidence="6">
    <location>
        <begin position="280"/>
        <end position="300"/>
    </location>
</feature>
<dbReference type="SUPFAM" id="SSF103473">
    <property type="entry name" value="MFS general substrate transporter"/>
    <property type="match status" value="1"/>
</dbReference>
<dbReference type="GO" id="GO:0022857">
    <property type="term" value="F:transmembrane transporter activity"/>
    <property type="evidence" value="ECO:0007669"/>
    <property type="project" value="InterPro"/>
</dbReference>
<dbReference type="CDD" id="cd17502">
    <property type="entry name" value="MFS_Azr1_MDR_like"/>
    <property type="match status" value="1"/>
</dbReference>
<feature type="transmembrane region" description="Helical" evidence="6">
    <location>
        <begin position="389"/>
        <end position="408"/>
    </location>
</feature>
<evidence type="ECO:0000256" key="3">
    <source>
        <dbReference type="ARBA" id="ARBA00022989"/>
    </source>
</evidence>